<sequence length="447" mass="49182">MTSEKNSPRIDVENQLESLDSLQTSLKSEEYDFPDGGWRANGVVLGSFVGLIVTFGLLNSVGTIQSYISSHQLKDTDTSTVSWIFSIFLWLSFFFGGIVGPLFDNQGSRKLLIIGTCLMFVGFMTMSISTTLYQFILCFSLCIGIGNCIIITPLVGSVSHWFLYKRGIALGIATLGGSVGGACIPLLLRSLFPKIGFAWSIRVLGFFTLFCMGFATLLLKERFKRPFLIERNPSKLVNLKIFCQNIFDLTAFKDTKFTLLVIATFLNELSLLLLLTYLSSYATTQGMSDSQAYFLVTILNLTGLVGRFLPNILSDYIGYFNVMITMLIGYVISCLLIWVPFGSNIQALYAFAVIAGFFVSSILSLTPACLGVITSTNQFGLRYGLLYTFVSLGLLFGIPMGAAVIGDGSPERYQFFAILCGLLSSIGVCFFIGCRYCIVSMKINVKV</sequence>
<protein>
    <submittedName>
        <fullName evidence="5">Monocarboxylate permease</fullName>
    </submittedName>
</protein>
<feature type="transmembrane region" description="Helical" evidence="3">
    <location>
        <begin position="199"/>
        <end position="219"/>
    </location>
</feature>
<accession>A0A1E4RT26</accession>
<dbReference type="SUPFAM" id="SSF103473">
    <property type="entry name" value="MFS general substrate transporter"/>
    <property type="match status" value="1"/>
</dbReference>
<feature type="transmembrane region" description="Helical" evidence="3">
    <location>
        <begin position="412"/>
        <end position="438"/>
    </location>
</feature>
<dbReference type="OrthoDB" id="6509908at2759"/>
<feature type="transmembrane region" description="Helical" evidence="3">
    <location>
        <begin position="167"/>
        <end position="187"/>
    </location>
</feature>
<keyword evidence="3" id="KW-0472">Membrane</keyword>
<feature type="transmembrane region" description="Helical" evidence="3">
    <location>
        <begin position="347"/>
        <end position="373"/>
    </location>
</feature>
<feature type="transmembrane region" description="Helical" evidence="3">
    <location>
        <begin position="80"/>
        <end position="99"/>
    </location>
</feature>
<dbReference type="InterPro" id="IPR050327">
    <property type="entry name" value="Proton-linked_MCT"/>
</dbReference>
<feature type="transmembrane region" description="Helical" evidence="3">
    <location>
        <begin position="385"/>
        <end position="406"/>
    </location>
</feature>
<keyword evidence="3" id="KW-1133">Transmembrane helix</keyword>
<dbReference type="InterPro" id="IPR020846">
    <property type="entry name" value="MFS_dom"/>
</dbReference>
<evidence type="ECO:0000256" key="1">
    <source>
        <dbReference type="ARBA" id="ARBA00004141"/>
    </source>
</evidence>
<comment type="similarity">
    <text evidence="2">Belongs to the major facilitator superfamily. Monocarboxylate porter (TC 2.A.1.13) family.</text>
</comment>
<name>A0A1E4RT26_9ASCO</name>
<evidence type="ECO:0000313" key="5">
    <source>
        <dbReference type="EMBL" id="ODV70388.1"/>
    </source>
</evidence>
<evidence type="ECO:0000259" key="4">
    <source>
        <dbReference type="PROSITE" id="PS50850"/>
    </source>
</evidence>
<evidence type="ECO:0000256" key="3">
    <source>
        <dbReference type="SAM" id="Phobius"/>
    </source>
</evidence>
<gene>
    <name evidence="5" type="ORF">HYPBUDRAFT_155296</name>
</gene>
<keyword evidence="6" id="KW-1185">Reference proteome</keyword>
<evidence type="ECO:0000256" key="2">
    <source>
        <dbReference type="ARBA" id="ARBA00006727"/>
    </source>
</evidence>
<feature type="domain" description="Major facilitator superfamily (MFS) profile" evidence="4">
    <location>
        <begin position="43"/>
        <end position="447"/>
    </location>
</feature>
<reference evidence="6" key="1">
    <citation type="submission" date="2016-05" db="EMBL/GenBank/DDBJ databases">
        <title>Comparative genomics of biotechnologically important yeasts.</title>
        <authorList>
            <consortium name="DOE Joint Genome Institute"/>
            <person name="Riley R."/>
            <person name="Haridas S."/>
            <person name="Wolfe K.H."/>
            <person name="Lopes M.R."/>
            <person name="Hittinger C.T."/>
            <person name="Goker M."/>
            <person name="Salamov A."/>
            <person name="Wisecaver J."/>
            <person name="Long T.M."/>
            <person name="Aerts A.L."/>
            <person name="Barry K."/>
            <person name="Choi C."/>
            <person name="Clum A."/>
            <person name="Coughlan A.Y."/>
            <person name="Deshpande S."/>
            <person name="Douglass A.P."/>
            <person name="Hanson S.J."/>
            <person name="Klenk H.-P."/>
            <person name="Labutti K."/>
            <person name="Lapidus A."/>
            <person name="Lindquist E."/>
            <person name="Lipzen A."/>
            <person name="Meier-Kolthoff J.P."/>
            <person name="Ohm R.A."/>
            <person name="Otillar R.P."/>
            <person name="Pangilinan J."/>
            <person name="Peng Y."/>
            <person name="Rokas A."/>
            <person name="Rosa C.A."/>
            <person name="Scheuner C."/>
            <person name="Sibirny A.A."/>
            <person name="Slot J.C."/>
            <person name="Stielow J.B."/>
            <person name="Sun H."/>
            <person name="Kurtzman C.P."/>
            <person name="Blackwell M."/>
            <person name="Grigoriev I.V."/>
            <person name="Jeffries T.W."/>
        </authorList>
    </citation>
    <scope>NUCLEOTIDE SEQUENCE [LARGE SCALE GENOMIC DNA]</scope>
    <source>
        <strain evidence="6">NRRL Y-1933</strain>
    </source>
</reference>
<dbReference type="RefSeq" id="XP_020079455.1">
    <property type="nucleotide sequence ID" value="XM_020222098.1"/>
</dbReference>
<feature type="transmembrane region" description="Helical" evidence="3">
    <location>
        <begin position="134"/>
        <end position="155"/>
    </location>
</feature>
<feature type="transmembrane region" description="Helical" evidence="3">
    <location>
        <begin position="43"/>
        <end position="68"/>
    </location>
</feature>
<organism evidence="5 6">
    <name type="scientific">Hyphopichia burtonii NRRL Y-1933</name>
    <dbReference type="NCBI Taxonomy" id="984485"/>
    <lineage>
        <taxon>Eukaryota</taxon>
        <taxon>Fungi</taxon>
        <taxon>Dikarya</taxon>
        <taxon>Ascomycota</taxon>
        <taxon>Saccharomycotina</taxon>
        <taxon>Pichiomycetes</taxon>
        <taxon>Debaryomycetaceae</taxon>
        <taxon>Hyphopichia</taxon>
    </lineage>
</organism>
<dbReference type="InterPro" id="IPR011701">
    <property type="entry name" value="MFS"/>
</dbReference>
<keyword evidence="3" id="KW-0812">Transmembrane</keyword>
<dbReference type="PANTHER" id="PTHR11360:SF177">
    <property type="entry name" value="RIBOFLAVIN TRANSPORTER MCH5"/>
    <property type="match status" value="1"/>
</dbReference>
<dbReference type="Proteomes" id="UP000095085">
    <property type="component" value="Unassembled WGS sequence"/>
</dbReference>
<dbReference type="PANTHER" id="PTHR11360">
    <property type="entry name" value="MONOCARBOXYLATE TRANSPORTER"/>
    <property type="match status" value="1"/>
</dbReference>
<dbReference type="GeneID" id="30996647"/>
<dbReference type="GO" id="GO:0022857">
    <property type="term" value="F:transmembrane transporter activity"/>
    <property type="evidence" value="ECO:0007669"/>
    <property type="project" value="InterPro"/>
</dbReference>
<dbReference type="GO" id="GO:0032218">
    <property type="term" value="P:riboflavin transport"/>
    <property type="evidence" value="ECO:0007669"/>
    <property type="project" value="TreeGrafter"/>
</dbReference>
<dbReference type="AlphaFoldDB" id="A0A1E4RT26"/>
<comment type="subcellular location">
    <subcellularLocation>
        <location evidence="1">Membrane</location>
        <topology evidence="1">Multi-pass membrane protein</topology>
    </subcellularLocation>
</comment>
<evidence type="ECO:0000313" key="6">
    <source>
        <dbReference type="Proteomes" id="UP000095085"/>
    </source>
</evidence>
<dbReference type="GO" id="GO:0016020">
    <property type="term" value="C:membrane"/>
    <property type="evidence" value="ECO:0007669"/>
    <property type="project" value="UniProtKB-SubCell"/>
</dbReference>
<dbReference type="EMBL" id="KV454538">
    <property type="protein sequence ID" value="ODV70388.1"/>
    <property type="molecule type" value="Genomic_DNA"/>
</dbReference>
<proteinExistence type="inferred from homology"/>
<feature type="transmembrane region" description="Helical" evidence="3">
    <location>
        <begin position="111"/>
        <end position="128"/>
    </location>
</feature>
<dbReference type="PROSITE" id="PS50850">
    <property type="entry name" value="MFS"/>
    <property type="match status" value="1"/>
</dbReference>
<dbReference type="InterPro" id="IPR036259">
    <property type="entry name" value="MFS_trans_sf"/>
</dbReference>
<feature type="transmembrane region" description="Helical" evidence="3">
    <location>
        <begin position="257"/>
        <end position="278"/>
    </location>
</feature>
<feature type="transmembrane region" description="Helical" evidence="3">
    <location>
        <begin position="290"/>
        <end position="309"/>
    </location>
</feature>
<dbReference type="Pfam" id="PF07690">
    <property type="entry name" value="MFS_1"/>
    <property type="match status" value="1"/>
</dbReference>
<feature type="transmembrane region" description="Helical" evidence="3">
    <location>
        <begin position="316"/>
        <end position="341"/>
    </location>
</feature>
<dbReference type="Gene3D" id="1.20.1250.20">
    <property type="entry name" value="MFS general substrate transporter like domains"/>
    <property type="match status" value="2"/>
</dbReference>